<dbReference type="RefSeq" id="WP_227543426.1">
    <property type="nucleotide sequence ID" value="NZ_LR134343.1"/>
</dbReference>
<dbReference type="EMBL" id="LR134343">
    <property type="protein sequence ID" value="VEG12514.1"/>
    <property type="molecule type" value="Genomic_DNA"/>
</dbReference>
<dbReference type="Proteomes" id="UP000274100">
    <property type="component" value="Chromosome"/>
</dbReference>
<organism evidence="1 2">
    <name type="scientific">Moraxella cuniculi</name>
    <dbReference type="NCBI Taxonomy" id="34061"/>
    <lineage>
        <taxon>Bacteria</taxon>
        <taxon>Pseudomonadati</taxon>
        <taxon>Pseudomonadota</taxon>
        <taxon>Gammaproteobacteria</taxon>
        <taxon>Moraxellales</taxon>
        <taxon>Moraxellaceae</taxon>
        <taxon>Moraxella</taxon>
    </lineage>
</organism>
<protein>
    <submittedName>
        <fullName evidence="1">Possible hemagglutinin (DUF637)</fullName>
    </submittedName>
</protein>
<proteinExistence type="predicted"/>
<gene>
    <name evidence="1" type="ORF">NCTC10297_00441</name>
</gene>
<evidence type="ECO:0000313" key="2">
    <source>
        <dbReference type="Proteomes" id="UP000274100"/>
    </source>
</evidence>
<sequence>MTQSKTLRFVVDQANLSRSSISVGIGIGADASSLDGKAKPALQGLGYGTIDPVHKTSTTHSAITDQAGLSHINTENFNQPEVQDELNQIITNDFDKEQALKELGAQVTITQAFDAERRAIRSEFAKEAEDYRKQAEKLSDDNPEKFRLEQQAQEIEQKLRIFDSITSALYAPNSNGIIGDVARAASPELAYRIGQEFKRKDQEGSAQHLLAHTVLGAAVSYATGNDIATGAISP</sequence>
<dbReference type="AlphaFoldDB" id="A0A448GUM8"/>
<evidence type="ECO:0000313" key="1">
    <source>
        <dbReference type="EMBL" id="VEG12514.1"/>
    </source>
</evidence>
<accession>A0A448GUM8</accession>
<reference evidence="1 2" key="1">
    <citation type="submission" date="2018-12" db="EMBL/GenBank/DDBJ databases">
        <authorList>
            <consortium name="Pathogen Informatics"/>
        </authorList>
    </citation>
    <scope>NUCLEOTIDE SEQUENCE [LARGE SCALE GENOMIC DNA]</scope>
    <source>
        <strain evidence="1 2">NCTC10297</strain>
    </source>
</reference>
<name>A0A448GUM8_9GAMM</name>
<dbReference type="KEGG" id="mcun:NCTC10297_00441"/>